<keyword evidence="3" id="KW-1185">Reference proteome</keyword>
<proteinExistence type="predicted"/>
<gene>
    <name evidence="2" type="ORF">AR1Y2_3178</name>
</gene>
<name>A0A4P8IFE6_9FIRM</name>
<reference evidence="2 3" key="1">
    <citation type="submission" date="2019-05" db="EMBL/GenBank/DDBJ databases">
        <title>Complete genome sequencing of Anaerostipes rhamnosivorans.</title>
        <authorList>
            <person name="Bui T.P.N."/>
            <person name="de Vos W.M."/>
        </authorList>
    </citation>
    <scope>NUCLEOTIDE SEQUENCE [LARGE SCALE GENOMIC DNA]</scope>
    <source>
        <strain evidence="2 3">1y2</strain>
    </source>
</reference>
<dbReference type="RefSeq" id="WP_137329832.1">
    <property type="nucleotide sequence ID" value="NZ_CP040058.1"/>
</dbReference>
<accession>A0A4P8IFE6</accession>
<dbReference type="OrthoDB" id="9797178at2"/>
<dbReference type="KEGG" id="arf:AR1Y2_3178"/>
<dbReference type="GO" id="GO:0016747">
    <property type="term" value="F:acyltransferase activity, transferring groups other than amino-acyl groups"/>
    <property type="evidence" value="ECO:0007669"/>
    <property type="project" value="InterPro"/>
</dbReference>
<evidence type="ECO:0000313" key="3">
    <source>
        <dbReference type="Proteomes" id="UP000298653"/>
    </source>
</evidence>
<dbReference type="Proteomes" id="UP000298653">
    <property type="component" value="Chromosome"/>
</dbReference>
<evidence type="ECO:0000313" key="2">
    <source>
        <dbReference type="EMBL" id="QCP36632.1"/>
    </source>
</evidence>
<evidence type="ECO:0000259" key="1">
    <source>
        <dbReference type="PROSITE" id="PS51186"/>
    </source>
</evidence>
<dbReference type="Pfam" id="PF00583">
    <property type="entry name" value="Acetyltransf_1"/>
    <property type="match status" value="1"/>
</dbReference>
<keyword evidence="2" id="KW-0808">Transferase</keyword>
<protein>
    <submittedName>
        <fullName evidence="2">Acetyltransferase, GNAT family</fullName>
    </submittedName>
</protein>
<feature type="domain" description="N-acetyltransferase" evidence="1">
    <location>
        <begin position="1"/>
        <end position="151"/>
    </location>
</feature>
<dbReference type="InterPro" id="IPR016181">
    <property type="entry name" value="Acyl_CoA_acyltransferase"/>
</dbReference>
<dbReference type="EMBL" id="CP040058">
    <property type="protein sequence ID" value="QCP36632.1"/>
    <property type="molecule type" value="Genomic_DNA"/>
</dbReference>
<sequence>MRIRKEEKKDYAEVYELVKAAFETAEHADGNEQDLVEALRKSSAFVPELSLVAEEDGKIAGHIMFTEIRIDDKIELALAPLSVLPKYQNRGIGMRLIKEGHKIAAQMGYGISIVVGIEDYYPKAGYKRAKDYGIKDPFQVPNENFMVCGLGKEIGQYHGTVEYAKEFYDAVEGR</sequence>
<dbReference type="Gene3D" id="3.40.630.30">
    <property type="match status" value="1"/>
</dbReference>
<dbReference type="SUPFAM" id="SSF55729">
    <property type="entry name" value="Acyl-CoA N-acyltransferases (Nat)"/>
    <property type="match status" value="1"/>
</dbReference>
<organism evidence="2 3">
    <name type="scientific">Anaerostipes rhamnosivorans</name>
    <dbReference type="NCBI Taxonomy" id="1229621"/>
    <lineage>
        <taxon>Bacteria</taxon>
        <taxon>Bacillati</taxon>
        <taxon>Bacillota</taxon>
        <taxon>Clostridia</taxon>
        <taxon>Lachnospirales</taxon>
        <taxon>Lachnospiraceae</taxon>
        <taxon>Anaerostipes</taxon>
    </lineage>
</organism>
<dbReference type="CDD" id="cd04301">
    <property type="entry name" value="NAT_SF"/>
    <property type="match status" value="1"/>
</dbReference>
<dbReference type="AlphaFoldDB" id="A0A4P8IFE6"/>
<dbReference type="PROSITE" id="PS51186">
    <property type="entry name" value="GNAT"/>
    <property type="match status" value="1"/>
</dbReference>
<dbReference type="InterPro" id="IPR000182">
    <property type="entry name" value="GNAT_dom"/>
</dbReference>